<keyword evidence="1 5" id="KW-0963">Cytoplasm</keyword>
<dbReference type="SUPFAM" id="SSF51735">
    <property type="entry name" value="NAD(P)-binding Rossmann-fold domains"/>
    <property type="match status" value="1"/>
</dbReference>
<dbReference type="CDD" id="cd12158">
    <property type="entry name" value="ErythrP_dh"/>
    <property type="match status" value="1"/>
</dbReference>
<feature type="binding site" evidence="5">
    <location>
        <begin position="131"/>
        <end position="132"/>
    </location>
    <ligand>
        <name>NAD(+)</name>
        <dbReference type="ChEBI" id="CHEBI:57540"/>
    </ligand>
</feature>
<dbReference type="EMBL" id="QKRX01000004">
    <property type="protein sequence ID" value="RAU18711.1"/>
    <property type="molecule type" value="Genomic_DNA"/>
</dbReference>
<evidence type="ECO:0000256" key="2">
    <source>
        <dbReference type="ARBA" id="ARBA00023002"/>
    </source>
</evidence>
<feature type="binding site" evidence="5">
    <location>
        <position position="237"/>
    </location>
    <ligand>
        <name>NAD(+)</name>
        <dbReference type="ChEBI" id="CHEBI:57540"/>
    </ligand>
</feature>
<evidence type="ECO:0000256" key="4">
    <source>
        <dbReference type="ARBA" id="ARBA00023096"/>
    </source>
</evidence>
<dbReference type="Proteomes" id="UP000250744">
    <property type="component" value="Unassembled WGS sequence"/>
</dbReference>
<gene>
    <name evidence="5" type="primary">pdxB</name>
    <name evidence="8" type="ORF">DN062_07375</name>
</gene>
<keyword evidence="9" id="KW-1185">Reference proteome</keyword>
<evidence type="ECO:0000313" key="9">
    <source>
        <dbReference type="Proteomes" id="UP000250744"/>
    </source>
</evidence>
<dbReference type="GO" id="GO:0008615">
    <property type="term" value="P:pyridoxine biosynthetic process"/>
    <property type="evidence" value="ECO:0007669"/>
    <property type="project" value="UniProtKB-UniRule"/>
</dbReference>
<dbReference type="Gene3D" id="3.30.1370.170">
    <property type="match status" value="1"/>
</dbReference>
<dbReference type="PANTHER" id="PTHR10996:SF178">
    <property type="entry name" value="2-HYDROXYACID DEHYDROGENASE YGL185C-RELATED"/>
    <property type="match status" value="1"/>
</dbReference>
<feature type="active site" evidence="5">
    <location>
        <position position="213"/>
    </location>
</feature>
<dbReference type="GO" id="GO:0051287">
    <property type="term" value="F:NAD binding"/>
    <property type="evidence" value="ECO:0007669"/>
    <property type="project" value="InterPro"/>
</dbReference>
<keyword evidence="2 5" id="KW-0560">Oxidoreductase</keyword>
<feature type="binding site" evidence="5">
    <location>
        <position position="50"/>
    </location>
    <ligand>
        <name>substrate</name>
    </ligand>
</feature>
<dbReference type="InterPro" id="IPR050223">
    <property type="entry name" value="D-isomer_2-hydroxyacid_DH"/>
</dbReference>
<comment type="caution">
    <text evidence="8">The sequence shown here is derived from an EMBL/GenBank/DDBJ whole genome shotgun (WGS) entry which is preliminary data.</text>
</comment>
<evidence type="ECO:0000256" key="5">
    <source>
        <dbReference type="HAMAP-Rule" id="MF_01825"/>
    </source>
</evidence>
<dbReference type="AlphaFoldDB" id="A0A364NNP2"/>
<dbReference type="InterPro" id="IPR036291">
    <property type="entry name" value="NAD(P)-bd_dom_sf"/>
</dbReference>
<dbReference type="GO" id="GO:0030267">
    <property type="term" value="F:glyoxylate reductase (NADPH) activity"/>
    <property type="evidence" value="ECO:0007669"/>
    <property type="project" value="TreeGrafter"/>
</dbReference>
<dbReference type="UniPathway" id="UPA00244">
    <property type="reaction ID" value="UER00310"/>
</dbReference>
<dbReference type="PANTHER" id="PTHR10996">
    <property type="entry name" value="2-HYDROXYACID DEHYDROGENASE-RELATED"/>
    <property type="match status" value="1"/>
</dbReference>
<comment type="function">
    <text evidence="5">Catalyzes the oxidation of erythronate-4-phosphate to 3-hydroxy-2-oxo-4-phosphonooxybutanoate.</text>
</comment>
<feature type="domain" description="Erythronate-4-phosphate dehydrogenase dimerisation" evidence="7">
    <location>
        <begin position="295"/>
        <end position="376"/>
    </location>
</feature>
<comment type="subunit">
    <text evidence="5">Homodimer.</text>
</comment>
<feature type="binding site" evidence="5">
    <location>
        <position position="151"/>
    </location>
    <ligand>
        <name>NAD(+)</name>
        <dbReference type="ChEBI" id="CHEBI:57540"/>
    </ligand>
</feature>
<dbReference type="OrthoDB" id="9770208at2"/>
<evidence type="ECO:0000259" key="7">
    <source>
        <dbReference type="Pfam" id="PF11890"/>
    </source>
</evidence>
<evidence type="ECO:0000259" key="6">
    <source>
        <dbReference type="Pfam" id="PF02826"/>
    </source>
</evidence>
<feature type="binding site" evidence="5">
    <location>
        <position position="262"/>
    </location>
    <ligand>
        <name>NAD(+)</name>
        <dbReference type="ChEBI" id="CHEBI:57540"/>
    </ligand>
</feature>
<feature type="domain" description="D-isomer specific 2-hydroxyacid dehydrogenase NAD-binding" evidence="6">
    <location>
        <begin position="115"/>
        <end position="261"/>
    </location>
</feature>
<dbReference type="HAMAP" id="MF_01825">
    <property type="entry name" value="PdxB"/>
    <property type="match status" value="1"/>
</dbReference>
<feature type="binding site" evidence="5">
    <location>
        <position position="263"/>
    </location>
    <ligand>
        <name>substrate</name>
    </ligand>
</feature>
<evidence type="ECO:0000313" key="8">
    <source>
        <dbReference type="EMBL" id="RAU18711.1"/>
    </source>
</evidence>
<organism evidence="8 9">
    <name type="scientific">Nitrincola tibetensis</name>
    <dbReference type="NCBI Taxonomy" id="2219697"/>
    <lineage>
        <taxon>Bacteria</taxon>
        <taxon>Pseudomonadati</taxon>
        <taxon>Pseudomonadota</taxon>
        <taxon>Gammaproteobacteria</taxon>
        <taxon>Oceanospirillales</taxon>
        <taxon>Oceanospirillaceae</taxon>
        <taxon>Nitrincola</taxon>
    </lineage>
</organism>
<proteinExistence type="inferred from homology"/>
<dbReference type="InterPro" id="IPR024531">
    <property type="entry name" value="Erythronate-4-P_DHase_dimer"/>
</dbReference>
<feature type="binding site" evidence="5">
    <location>
        <position position="180"/>
    </location>
    <ligand>
        <name>NAD(+)</name>
        <dbReference type="ChEBI" id="CHEBI:57540"/>
    </ligand>
</feature>
<sequence>MTPRKLRIVADENIPALEALFADIGEIKTYPGRHITHSDLVKADVLLVRSITQVTAELVANTPMQFVGTATIGTDHIDEAALKALGIGFSSAPGCNADAVVEYVLSCLLHLAAEQSFSLHEKTIGIIGVGQVGGRLASRLRALGLSPLLSDPPRQKREEGETFVSLDELLASSDIICCHTPLTQTGDDPTWHLLNEQTLQRIRAGSILLNAGRGPVIDQQALLARMKGANDLTLVLDVWEHEPVVLADLAAYVRIATPHIAGYSLDGKIRGTWMLRNALANALGFSPPLPLEHYLPVADARELKLEAQADVLLPVRLLYDPYRDDRALRQTLLLETAEQAIAFDQLRKLYPVRREFSTLTLVVSSPVQATYLESLGFRVALE</sequence>
<keyword evidence="3 5" id="KW-0520">NAD</keyword>
<dbReference type="EC" id="1.1.1.290" evidence="5"/>
<evidence type="ECO:0000256" key="3">
    <source>
        <dbReference type="ARBA" id="ARBA00023027"/>
    </source>
</evidence>
<keyword evidence="4 5" id="KW-0664">Pyridoxine biosynthesis</keyword>
<dbReference type="InterPro" id="IPR020921">
    <property type="entry name" value="Erythronate-4-P_DHase"/>
</dbReference>
<dbReference type="RefSeq" id="WP_112158808.1">
    <property type="nucleotide sequence ID" value="NZ_QKRX01000004.1"/>
</dbReference>
<dbReference type="GO" id="GO:0046983">
    <property type="term" value="F:protein dimerization activity"/>
    <property type="evidence" value="ECO:0007669"/>
    <property type="project" value="InterPro"/>
</dbReference>
<comment type="pathway">
    <text evidence="5">Cofactor biosynthesis; pyridoxine 5'-phosphate biosynthesis; pyridoxine 5'-phosphate from D-erythrose 4-phosphate: step 2/5.</text>
</comment>
<dbReference type="GO" id="GO:0016618">
    <property type="term" value="F:hydroxypyruvate reductase [NAD(P)H] activity"/>
    <property type="evidence" value="ECO:0007669"/>
    <property type="project" value="TreeGrafter"/>
</dbReference>
<dbReference type="SUPFAM" id="SSF52283">
    <property type="entry name" value="Formate/glycerate dehydrogenase catalytic domain-like"/>
    <property type="match status" value="1"/>
</dbReference>
<dbReference type="GO" id="GO:0033711">
    <property type="term" value="F:4-phosphoerythronate dehydrogenase activity"/>
    <property type="evidence" value="ECO:0007669"/>
    <property type="project" value="UniProtKB-EC"/>
</dbReference>
<feature type="binding site" evidence="5">
    <location>
        <position position="71"/>
    </location>
    <ligand>
        <name>substrate</name>
    </ligand>
</feature>
<comment type="caution">
    <text evidence="5">Lacks conserved residue(s) required for the propagation of feature annotation.</text>
</comment>
<comment type="subcellular location">
    <subcellularLocation>
        <location evidence="5">Cytoplasm</location>
    </subcellularLocation>
</comment>
<protein>
    <recommendedName>
        <fullName evidence="5">Erythronate-4-phosphate dehydrogenase</fullName>
        <ecNumber evidence="5">1.1.1.290</ecNumber>
    </recommendedName>
</protein>
<dbReference type="NCBIfam" id="NF001309">
    <property type="entry name" value="PRK00257.1"/>
    <property type="match status" value="1"/>
</dbReference>
<dbReference type="GO" id="GO:0005829">
    <property type="term" value="C:cytosol"/>
    <property type="evidence" value="ECO:0007669"/>
    <property type="project" value="TreeGrafter"/>
</dbReference>
<dbReference type="InterPro" id="IPR006140">
    <property type="entry name" value="D-isomer_DH_NAD-bd"/>
</dbReference>
<dbReference type="Pfam" id="PF11890">
    <property type="entry name" value="DUF3410"/>
    <property type="match status" value="1"/>
</dbReference>
<accession>A0A364NNP2</accession>
<feature type="active site" description="Proton donor" evidence="5">
    <location>
        <position position="259"/>
    </location>
</feature>
<reference evidence="8 9" key="1">
    <citation type="submission" date="2018-06" db="EMBL/GenBank/DDBJ databases">
        <title>Nitrincola tibetense sp. nov., isolated from Lake XuguoCo on Tibetan Plateau.</title>
        <authorList>
            <person name="Xing P."/>
        </authorList>
    </citation>
    <scope>NUCLEOTIDE SEQUENCE [LARGE SCALE GENOMIC DNA]</scope>
    <source>
        <strain evidence="9">xg18</strain>
    </source>
</reference>
<name>A0A364NNP2_9GAMM</name>
<comment type="similarity">
    <text evidence="5">Belongs to the D-isomer specific 2-hydroxyacid dehydrogenase family. PdxB subfamily.</text>
</comment>
<evidence type="ECO:0000256" key="1">
    <source>
        <dbReference type="ARBA" id="ARBA00022490"/>
    </source>
</evidence>
<dbReference type="InterPro" id="IPR038251">
    <property type="entry name" value="PdxB_dimer_sf"/>
</dbReference>
<dbReference type="Gene3D" id="3.40.50.720">
    <property type="entry name" value="NAD(P)-binding Rossmann-like Domain"/>
    <property type="match status" value="2"/>
</dbReference>
<dbReference type="Pfam" id="PF02826">
    <property type="entry name" value="2-Hacid_dh_C"/>
    <property type="match status" value="1"/>
</dbReference>
<comment type="catalytic activity">
    <reaction evidence="5">
        <text>4-phospho-D-erythronate + NAD(+) = (R)-3-hydroxy-2-oxo-4-phosphooxybutanoate + NADH + H(+)</text>
        <dbReference type="Rhea" id="RHEA:18829"/>
        <dbReference type="ChEBI" id="CHEBI:15378"/>
        <dbReference type="ChEBI" id="CHEBI:57540"/>
        <dbReference type="ChEBI" id="CHEBI:57945"/>
        <dbReference type="ChEBI" id="CHEBI:58538"/>
        <dbReference type="ChEBI" id="CHEBI:58766"/>
        <dbReference type="EC" id="1.1.1.290"/>
    </reaction>
</comment>
<feature type="active site" evidence="5">
    <location>
        <position position="242"/>
    </location>
</feature>